<evidence type="ECO:0000313" key="12">
    <source>
        <dbReference type="Proteomes" id="UP000722121"/>
    </source>
</evidence>
<dbReference type="Proteomes" id="UP000722121">
    <property type="component" value="Unassembled WGS sequence"/>
</dbReference>
<comment type="subunit">
    <text evidence="4">The glycine cleavage system is composed of four proteins: P, T, L and H.</text>
</comment>
<keyword evidence="7 11" id="KW-0560">Oxidoreductase</keyword>
<feature type="domain" description="Glycine cleavage system P-protein N-terminal" evidence="9">
    <location>
        <begin position="6"/>
        <end position="439"/>
    </location>
</feature>
<dbReference type="InterPro" id="IPR015424">
    <property type="entry name" value="PyrdxlP-dep_Trfase"/>
</dbReference>
<evidence type="ECO:0000256" key="5">
    <source>
        <dbReference type="ARBA" id="ARBA00012134"/>
    </source>
</evidence>
<dbReference type="Gene3D" id="3.40.640.10">
    <property type="entry name" value="Type I PLP-dependent aspartate aminotransferase-like (Major domain)"/>
    <property type="match status" value="2"/>
</dbReference>
<comment type="function">
    <text evidence="2">The glycine cleavage system catalyzes the degradation of glycine. The P protein binds the alpha-amino group of glycine through its pyridoxal phosphate cofactor; CO(2) is released and the remaining methylamine moiety is then transferred to the lipoamide cofactor of the H protein.</text>
</comment>
<comment type="catalytic activity">
    <reaction evidence="8">
        <text>N(6)-[(R)-lipoyl]-L-lysyl-[glycine-cleavage complex H protein] + glycine + H(+) = N(6)-[(R)-S(8)-aminomethyldihydrolipoyl]-L-lysyl-[glycine-cleavage complex H protein] + CO2</text>
        <dbReference type="Rhea" id="RHEA:24304"/>
        <dbReference type="Rhea" id="RHEA-COMP:10494"/>
        <dbReference type="Rhea" id="RHEA-COMP:10495"/>
        <dbReference type="ChEBI" id="CHEBI:15378"/>
        <dbReference type="ChEBI" id="CHEBI:16526"/>
        <dbReference type="ChEBI" id="CHEBI:57305"/>
        <dbReference type="ChEBI" id="CHEBI:83099"/>
        <dbReference type="ChEBI" id="CHEBI:83143"/>
        <dbReference type="EC" id="1.4.4.2"/>
    </reaction>
</comment>
<evidence type="ECO:0000256" key="2">
    <source>
        <dbReference type="ARBA" id="ARBA00003788"/>
    </source>
</evidence>
<keyword evidence="12" id="KW-1185">Reference proteome</keyword>
<dbReference type="Pfam" id="PF21478">
    <property type="entry name" value="GcvP2_C"/>
    <property type="match status" value="1"/>
</dbReference>
<dbReference type="Pfam" id="PF02347">
    <property type="entry name" value="GDC-P"/>
    <property type="match status" value="2"/>
</dbReference>
<accession>A0ABS3APL5</accession>
<dbReference type="PANTHER" id="PTHR11773:SF1">
    <property type="entry name" value="GLYCINE DEHYDROGENASE (DECARBOXYLATING), MITOCHONDRIAL"/>
    <property type="match status" value="1"/>
</dbReference>
<dbReference type="PANTHER" id="PTHR11773">
    <property type="entry name" value="GLYCINE DEHYDROGENASE, DECARBOXYLATING"/>
    <property type="match status" value="1"/>
</dbReference>
<evidence type="ECO:0000259" key="10">
    <source>
        <dbReference type="Pfam" id="PF21478"/>
    </source>
</evidence>
<dbReference type="EMBL" id="JAFITR010000011">
    <property type="protein sequence ID" value="MBN4066621.1"/>
    <property type="molecule type" value="Genomic_DNA"/>
</dbReference>
<dbReference type="InterPro" id="IPR003437">
    <property type="entry name" value="GcvP"/>
</dbReference>
<sequence length="951" mass="104770">MSLFLERHIGSSSSEQREMLDTLGLESLSELIDQTIPQAIRLPHDALDAVVGKGMDEQEFLRYFISLMGKNIVAKSYIGLGYSETVMPELLRRCILENPSWYTPYTPYQAELSQGRLEALLNFQTMVCDLTGMEVANASMLDEATAAAEAMAMAYNLSKKDEARHFFVCDTVFVHTIDVLKLHAEPLGIELVVGSRKELSGWDRSELQELFFGCIVQCPGEDGDLVVESRLFDLLAECEVFRIVAADILSMALITPPGEWGADAVVGSTQRFGIPMGCGGPHAAYLATKKAYIRKVPGRIVGVSRDMRGNRGLRLMLQTREQHIRREKATSNICTSQALLATLAGMYAVYHGPHGMERIARQVHKNSCYLDHNLRKHGFEQLNSAYFDTLTVRVPDAIALEEKARKAKINLRFGADDLVGISLGEGMNDQELFDILALFDIKSEHCSLPPKEFAPLKGVERTTPILQHSVFNSHHTETEMMRYIKSLEEKDVALDRSMIPLGSCTMKLNSAAALAPIAWPAVANIHPFAPVDQLQGYIEMFDKMETDLAAITGMDAASLQSNSGASGEYAALMAIRAYFADRGESQRHIALIPESAHGTNPASAAMAGMDIVPVRCTEEGAIDLDHLREKLLTHQGEIAVAMVTYPSTYGVFDEGIVDVCRLVHEHGGQVYLDGANLNAQMGLSSPGIVGADACHINLHKTFAIPHGGGGPGVGPVTVKSHLAPYLPRHHWQEVGGKRGILPVAAAPWGSASIIAISYGFIRMLGAEGLQSVSEHAILNANYIKEKLQPHYPVLYRGARGCVAHELIIDARPFKKRGVEVDDLAKRLMDYGFHAPTMSWPVLGTMMIEPTESESKEEIDRFCDTMIDIARTIAEIDPSQPLDSQSAYLIMKNAPHTAADLVDWQHPYSIAKGCFPLPFVKKRKFWPPVNRIDNTFGDRNPFIKFSDSLLSK</sequence>
<dbReference type="CDD" id="cd00613">
    <property type="entry name" value="GDC-P"/>
    <property type="match status" value="1"/>
</dbReference>
<dbReference type="InterPro" id="IPR020581">
    <property type="entry name" value="GDC_P"/>
</dbReference>
<dbReference type="Gene3D" id="3.90.1150.10">
    <property type="entry name" value="Aspartate Aminotransferase, domain 1"/>
    <property type="match status" value="2"/>
</dbReference>
<feature type="domain" description="Glycine cleavage system P-protein N-terminal" evidence="9">
    <location>
        <begin position="471"/>
        <end position="727"/>
    </location>
</feature>
<evidence type="ECO:0000313" key="11">
    <source>
        <dbReference type="EMBL" id="MBN4066621.1"/>
    </source>
</evidence>
<evidence type="ECO:0000256" key="3">
    <source>
        <dbReference type="ARBA" id="ARBA00010756"/>
    </source>
</evidence>
<feature type="domain" description="Glycine dehydrogenase C-terminal" evidence="10">
    <location>
        <begin position="773"/>
        <end position="895"/>
    </location>
</feature>
<evidence type="ECO:0000259" key="9">
    <source>
        <dbReference type="Pfam" id="PF02347"/>
    </source>
</evidence>
<dbReference type="InterPro" id="IPR015422">
    <property type="entry name" value="PyrdxlP-dep_Trfase_small"/>
</dbReference>
<dbReference type="InterPro" id="IPR049316">
    <property type="entry name" value="GDC-P_C"/>
</dbReference>
<name>A0ABS3APL5_9BACT</name>
<dbReference type="SUPFAM" id="SSF53383">
    <property type="entry name" value="PLP-dependent transferases"/>
    <property type="match status" value="2"/>
</dbReference>
<evidence type="ECO:0000256" key="4">
    <source>
        <dbReference type="ARBA" id="ARBA00011690"/>
    </source>
</evidence>
<comment type="cofactor">
    <cofactor evidence="1">
        <name>pyridoxal 5'-phosphate</name>
        <dbReference type="ChEBI" id="CHEBI:597326"/>
    </cofactor>
</comment>
<dbReference type="NCBIfam" id="TIGR00461">
    <property type="entry name" value="gcvP"/>
    <property type="match status" value="1"/>
</dbReference>
<dbReference type="GO" id="GO:0004375">
    <property type="term" value="F:glycine dehydrogenase (decarboxylating) activity"/>
    <property type="evidence" value="ECO:0007669"/>
    <property type="project" value="UniProtKB-EC"/>
</dbReference>
<evidence type="ECO:0000256" key="1">
    <source>
        <dbReference type="ARBA" id="ARBA00001933"/>
    </source>
</evidence>
<comment type="similarity">
    <text evidence="3">Belongs to the GcvP family.</text>
</comment>
<proteinExistence type="inferred from homology"/>
<comment type="caution">
    <text evidence="11">The sequence shown here is derived from an EMBL/GenBank/DDBJ whole genome shotgun (WGS) entry which is preliminary data.</text>
</comment>
<protein>
    <recommendedName>
        <fullName evidence="5">glycine dehydrogenase (aminomethyl-transferring)</fullName>
        <ecNumber evidence="5">1.4.4.2</ecNumber>
    </recommendedName>
</protein>
<dbReference type="EC" id="1.4.4.2" evidence="5"/>
<organism evidence="11 12">
    <name type="scientific">Simkania negevensis</name>
    <dbReference type="NCBI Taxonomy" id="83561"/>
    <lineage>
        <taxon>Bacteria</taxon>
        <taxon>Pseudomonadati</taxon>
        <taxon>Chlamydiota</taxon>
        <taxon>Chlamydiia</taxon>
        <taxon>Parachlamydiales</taxon>
        <taxon>Simkaniaceae</taxon>
        <taxon>Simkania</taxon>
    </lineage>
</organism>
<dbReference type="InterPro" id="IPR049315">
    <property type="entry name" value="GDC-P_N"/>
</dbReference>
<reference evidence="11 12" key="1">
    <citation type="submission" date="2021-02" db="EMBL/GenBank/DDBJ databases">
        <title>Activity-based single-cell genomes from oceanic crustal fluid captures similar information to metagenomic and metatranscriptomic surveys with orders of magnitude less sampling.</title>
        <authorList>
            <person name="D'Angelo T.S."/>
            <person name="Orcutt B.N."/>
        </authorList>
    </citation>
    <scope>NUCLEOTIDE SEQUENCE [LARGE SCALE GENOMIC DNA]</scope>
    <source>
        <strain evidence="11">AH-315-G07</strain>
    </source>
</reference>
<evidence type="ECO:0000256" key="6">
    <source>
        <dbReference type="ARBA" id="ARBA00022898"/>
    </source>
</evidence>
<dbReference type="InterPro" id="IPR015421">
    <property type="entry name" value="PyrdxlP-dep_Trfase_major"/>
</dbReference>
<gene>
    <name evidence="11" type="primary">gcvP</name>
    <name evidence="11" type="ORF">JYU14_00875</name>
</gene>
<evidence type="ECO:0000256" key="7">
    <source>
        <dbReference type="ARBA" id="ARBA00023002"/>
    </source>
</evidence>
<keyword evidence="6" id="KW-0663">Pyridoxal phosphate</keyword>
<evidence type="ECO:0000256" key="8">
    <source>
        <dbReference type="ARBA" id="ARBA00049026"/>
    </source>
</evidence>